<dbReference type="Proteomes" id="UP000485484">
    <property type="component" value="Unassembled WGS sequence"/>
</dbReference>
<protein>
    <submittedName>
        <fullName evidence="1">Uncharacterized protein</fullName>
    </submittedName>
</protein>
<name>A0A1V5MC79_UNCT6</name>
<evidence type="ECO:0000313" key="1">
    <source>
        <dbReference type="EMBL" id="OPZ90520.1"/>
    </source>
</evidence>
<accession>A0A1V5MC79</accession>
<proteinExistence type="predicted"/>
<dbReference type="EMBL" id="MWAK01000252">
    <property type="protein sequence ID" value="OPZ90520.1"/>
    <property type="molecule type" value="Genomic_DNA"/>
</dbReference>
<reference evidence="1" key="1">
    <citation type="submission" date="2017-02" db="EMBL/GenBank/DDBJ databases">
        <title>Delving into the versatile metabolic prowess of the omnipresent phylum Bacteroidetes.</title>
        <authorList>
            <person name="Nobu M.K."/>
            <person name="Mei R."/>
            <person name="Narihiro T."/>
            <person name="Kuroda K."/>
            <person name="Liu W.-T."/>
        </authorList>
    </citation>
    <scope>NUCLEOTIDE SEQUENCE</scope>
    <source>
        <strain evidence="1">ADurb.Bin417</strain>
    </source>
</reference>
<comment type="caution">
    <text evidence="1">The sequence shown here is derived from an EMBL/GenBank/DDBJ whole genome shotgun (WGS) entry which is preliminary data.</text>
</comment>
<dbReference type="AlphaFoldDB" id="A0A1V5MC79"/>
<organism evidence="1">
    <name type="scientific">candidate division TA06 bacterium ADurb.Bin417</name>
    <dbReference type="NCBI Taxonomy" id="1852828"/>
    <lineage>
        <taxon>Bacteria</taxon>
        <taxon>Bacteria division TA06</taxon>
    </lineage>
</organism>
<sequence length="277" mass="28596">MAQDRVPPEIEPGPVIGPVELRPEGIVGPLRQVVAGLGLEEAAALPADAGVRVEAHGDVVGHDAVGVGVLQEILQVIKVGLPVFGMVRAEAVGLVTLPVLRAARLQVHLVPVVEPLAPILDHRVQGQRLGHGVIGQVTVEPLEGLRRPLRNPGDEAGAVVLDVLDALPVAGLDRDPGHLPDAREVLDPVPAEMGAEGDHGVDALPAQALRPPVGLGRGNQVQVGRRNAPGDQAHAVGPVRIGRLHLDFSLVGFLSSRTAVASGPTLSRPPLSSTPGP</sequence>
<gene>
    <name evidence="1" type="ORF">BWY73_01298</name>
</gene>